<name>A0A1A9QBF8_9MOLU</name>
<dbReference type="RefSeq" id="WP_187150309.1">
    <property type="nucleotide sequence ID" value="NZ_LWUJ01000012.1"/>
</dbReference>
<gene>
    <name evidence="1" type="ORF">A6V39_03355</name>
</gene>
<proteinExistence type="predicted"/>
<keyword evidence="2" id="KW-1185">Reference proteome</keyword>
<reference evidence="2" key="1">
    <citation type="submission" date="2016-04" db="EMBL/GenBank/DDBJ databases">
        <authorList>
            <person name="Quiroz-Castaneda R.E."/>
            <person name="Martinez-Ocampo F."/>
        </authorList>
    </citation>
    <scope>NUCLEOTIDE SEQUENCE [LARGE SCALE GENOMIC DNA]</scope>
    <source>
        <strain evidence="2">INIFAP01</strain>
    </source>
</reference>
<dbReference type="Proteomes" id="UP000077623">
    <property type="component" value="Unassembled WGS sequence"/>
</dbReference>
<dbReference type="STRING" id="432608.A6V39_03355"/>
<evidence type="ECO:0000313" key="2">
    <source>
        <dbReference type="Proteomes" id="UP000077623"/>
    </source>
</evidence>
<dbReference type="AlphaFoldDB" id="A0A1A9QBF8"/>
<sequence>MNKVLGIVSGVAGLGSLGGGVTYLVLNNNSQTPKTTIAETQLPEESSERNSLLTPANTGKKISEWLSGKGKSILTDEAPEWSSRWASFKESYTVDKEREEPWKLSDWKTVFGQSEVPQSFKEKCKANANTKVDSINDSLYTEIEKYCTK</sequence>
<evidence type="ECO:0000313" key="1">
    <source>
        <dbReference type="EMBL" id="OAL09922.1"/>
    </source>
</evidence>
<comment type="caution">
    <text evidence="1">The sequence shown here is derived from an EMBL/GenBank/DDBJ whole genome shotgun (WGS) entry which is preliminary data.</text>
</comment>
<organism evidence="1 2">
    <name type="scientific">Candidatus Mycoplasma haematobovis</name>
    <dbReference type="NCBI Taxonomy" id="432608"/>
    <lineage>
        <taxon>Bacteria</taxon>
        <taxon>Bacillati</taxon>
        <taxon>Mycoplasmatota</taxon>
        <taxon>Mollicutes</taxon>
        <taxon>Mycoplasmataceae</taxon>
        <taxon>Mycoplasma</taxon>
    </lineage>
</organism>
<protein>
    <submittedName>
        <fullName evidence="1">Uncharacterized protein</fullName>
    </submittedName>
</protein>
<accession>A0A1A9QBF8</accession>
<dbReference type="EMBL" id="LWUJ01000012">
    <property type="protein sequence ID" value="OAL09922.1"/>
    <property type="molecule type" value="Genomic_DNA"/>
</dbReference>